<comment type="subcellular location">
    <subcellularLocation>
        <location evidence="1">Membrane</location>
        <topology evidence="1">Single-pass membrane protein</topology>
    </subcellularLocation>
</comment>
<keyword evidence="5" id="KW-1133">Transmembrane helix</keyword>
<keyword evidence="3" id="KW-0808">Transferase</keyword>
<feature type="compositionally biased region" description="Low complexity" evidence="7">
    <location>
        <begin position="482"/>
        <end position="503"/>
    </location>
</feature>
<dbReference type="GO" id="GO:0016757">
    <property type="term" value="F:glycosyltransferase activity"/>
    <property type="evidence" value="ECO:0007669"/>
    <property type="project" value="UniProtKB-KW"/>
</dbReference>
<evidence type="ECO:0000256" key="7">
    <source>
        <dbReference type="SAM" id="MobiDB-lite"/>
    </source>
</evidence>
<comment type="caution">
    <text evidence="10">The sequence shown here is derived from an EMBL/GenBank/DDBJ whole genome shotgun (WGS) entry which is preliminary data.</text>
</comment>
<gene>
    <name evidence="10" type="ORF">WJX72_009397</name>
</gene>
<dbReference type="GO" id="GO:0016020">
    <property type="term" value="C:membrane"/>
    <property type="evidence" value="ECO:0007669"/>
    <property type="project" value="UniProtKB-SubCell"/>
</dbReference>
<dbReference type="PANTHER" id="PTHR31485:SF7">
    <property type="entry name" value="PEPTIDYL SERINE ALPHA-GALACTOSYLTRANSFERASE"/>
    <property type="match status" value="1"/>
</dbReference>
<feature type="chain" id="PRO_5043463763" description="Hydroxyproline O-arabinosyltransferase-like domain-containing protein" evidence="8">
    <location>
        <begin position="20"/>
        <end position="550"/>
    </location>
</feature>
<feature type="signal peptide" evidence="8">
    <location>
        <begin position="1"/>
        <end position="19"/>
    </location>
</feature>
<evidence type="ECO:0000256" key="5">
    <source>
        <dbReference type="ARBA" id="ARBA00022989"/>
    </source>
</evidence>
<feature type="region of interest" description="Disordered" evidence="7">
    <location>
        <begin position="474"/>
        <end position="503"/>
    </location>
</feature>
<evidence type="ECO:0000256" key="8">
    <source>
        <dbReference type="SAM" id="SignalP"/>
    </source>
</evidence>
<name>A0AAW1QSR7_9CHLO</name>
<dbReference type="EMBL" id="JALJOR010000002">
    <property type="protein sequence ID" value="KAK9824315.1"/>
    <property type="molecule type" value="Genomic_DNA"/>
</dbReference>
<dbReference type="InterPro" id="IPR056508">
    <property type="entry name" value="HPAT-like"/>
</dbReference>
<dbReference type="Proteomes" id="UP001489004">
    <property type="component" value="Unassembled WGS sequence"/>
</dbReference>
<evidence type="ECO:0000313" key="11">
    <source>
        <dbReference type="Proteomes" id="UP001489004"/>
    </source>
</evidence>
<evidence type="ECO:0000256" key="3">
    <source>
        <dbReference type="ARBA" id="ARBA00022679"/>
    </source>
</evidence>
<accession>A0AAW1QSR7</accession>
<evidence type="ECO:0000256" key="6">
    <source>
        <dbReference type="ARBA" id="ARBA00023136"/>
    </source>
</evidence>
<evidence type="ECO:0000256" key="1">
    <source>
        <dbReference type="ARBA" id="ARBA00004167"/>
    </source>
</evidence>
<organism evidence="10 11">
    <name type="scientific">[Myrmecia] bisecta</name>
    <dbReference type="NCBI Taxonomy" id="41462"/>
    <lineage>
        <taxon>Eukaryota</taxon>
        <taxon>Viridiplantae</taxon>
        <taxon>Chlorophyta</taxon>
        <taxon>core chlorophytes</taxon>
        <taxon>Trebouxiophyceae</taxon>
        <taxon>Trebouxiales</taxon>
        <taxon>Trebouxiaceae</taxon>
        <taxon>Myrmecia</taxon>
    </lineage>
</organism>
<keyword evidence="4" id="KW-0812">Transmembrane</keyword>
<evidence type="ECO:0000256" key="2">
    <source>
        <dbReference type="ARBA" id="ARBA00022676"/>
    </source>
</evidence>
<dbReference type="Pfam" id="PF23452">
    <property type="entry name" value="HPAT"/>
    <property type="match status" value="1"/>
</dbReference>
<keyword evidence="6" id="KW-0472">Membrane</keyword>
<keyword evidence="11" id="KW-1185">Reference proteome</keyword>
<keyword evidence="8" id="KW-0732">Signal</keyword>
<reference evidence="10 11" key="1">
    <citation type="journal article" date="2024" name="Nat. Commun.">
        <title>Phylogenomics reveals the evolutionary origins of lichenization in chlorophyte algae.</title>
        <authorList>
            <person name="Puginier C."/>
            <person name="Libourel C."/>
            <person name="Otte J."/>
            <person name="Skaloud P."/>
            <person name="Haon M."/>
            <person name="Grisel S."/>
            <person name="Petersen M."/>
            <person name="Berrin J.G."/>
            <person name="Delaux P.M."/>
            <person name="Dal Grande F."/>
            <person name="Keller J."/>
        </authorList>
    </citation>
    <scope>NUCLEOTIDE SEQUENCE [LARGE SCALE GENOMIC DNA]</scope>
    <source>
        <strain evidence="10 11">SAG 2043</strain>
    </source>
</reference>
<evidence type="ECO:0000313" key="10">
    <source>
        <dbReference type="EMBL" id="KAK9824315.1"/>
    </source>
</evidence>
<protein>
    <recommendedName>
        <fullName evidence="9">Hydroxyproline O-arabinosyltransferase-like domain-containing protein</fullName>
    </recommendedName>
</protein>
<dbReference type="PANTHER" id="PTHR31485">
    <property type="entry name" value="PEPTIDYL SERINE ALPHA-GALACTOSYLTRANSFERASE"/>
    <property type="match status" value="1"/>
</dbReference>
<evidence type="ECO:0000259" key="9">
    <source>
        <dbReference type="Pfam" id="PF23452"/>
    </source>
</evidence>
<evidence type="ECO:0000256" key="4">
    <source>
        <dbReference type="ARBA" id="ARBA00022692"/>
    </source>
</evidence>
<feature type="domain" description="Hydroxyproline O-arabinosyltransferase-like" evidence="9">
    <location>
        <begin position="30"/>
        <end position="280"/>
    </location>
</feature>
<dbReference type="AlphaFoldDB" id="A0AAW1QSR7"/>
<sequence>MPVSKTLCLCILCATGSLADRIGVATPLIHTVVTTQCNLYQDWQVLALYWTWQRVGSPGLFTRIAACSMSQILNRAAFDPCPVYYTEDTPDPEHTGDSYSPFNKPWGLRSWLEHAKPEGDYFLLLDADMTFHRSFTVEEFGVRAGWGAAQNMWYMADLNRFMAEKMMPPDTPIYDDWLAAPFTARRADEVGEFFLYHEADIKRLAPLYWDYSIKARTFHERHAGELPPGTPADRPWIAEMYGGAMAAAAAGVRHYGQNSTVWHPPGYPGNEGVPWLVSHYAWNAEAPNTHLKWNKHTYRGFTALRCPPWHLDQLQTVEAWDTTYNISAGGMFDHPPRPSLLTTTGRELLKDLANIEMVALANEAFCELHHLRRCPPSPELDRECGMAKQVVSELVDRYLELEGLTDGNIYCMDDKVEVCKAKLRPIDGGKAEWSCQDEPANRECQQTCGVCPPKHPLLDSTWYRLEYRARQKRQAERKAAQERQQAASDLAAQQADGEGAAEAQHAEQYQSLISIIDFVAASTEHHYIRMGETHPVNHGELLNQLAMTEM</sequence>
<proteinExistence type="predicted"/>
<dbReference type="InterPro" id="IPR044845">
    <property type="entry name" value="HPAT/SRGT1-like"/>
</dbReference>
<keyword evidence="2" id="KW-0328">Glycosyltransferase</keyword>